<organism evidence="2 3">
    <name type="scientific">Anopheles atroparvus</name>
    <name type="common">European mosquito</name>
    <dbReference type="NCBI Taxonomy" id="41427"/>
    <lineage>
        <taxon>Eukaryota</taxon>
        <taxon>Metazoa</taxon>
        <taxon>Ecdysozoa</taxon>
        <taxon>Arthropoda</taxon>
        <taxon>Hexapoda</taxon>
        <taxon>Insecta</taxon>
        <taxon>Pterygota</taxon>
        <taxon>Neoptera</taxon>
        <taxon>Endopterygota</taxon>
        <taxon>Diptera</taxon>
        <taxon>Nematocera</taxon>
        <taxon>Culicoidea</taxon>
        <taxon>Culicidae</taxon>
        <taxon>Anophelinae</taxon>
        <taxon>Anopheles</taxon>
    </lineage>
</organism>
<evidence type="ECO:0000313" key="3">
    <source>
        <dbReference type="Proteomes" id="UP000075880"/>
    </source>
</evidence>
<protein>
    <recommendedName>
        <fullName evidence="4">Secreted protein</fullName>
    </recommendedName>
</protein>
<evidence type="ECO:0008006" key="4">
    <source>
        <dbReference type="Google" id="ProtNLM"/>
    </source>
</evidence>
<dbReference type="Proteomes" id="UP000075880">
    <property type="component" value="Unassembled WGS sequence"/>
</dbReference>
<feature type="signal peptide" evidence="1">
    <location>
        <begin position="1"/>
        <end position="26"/>
    </location>
</feature>
<feature type="chain" id="PRO_5042562589" description="Secreted protein" evidence="1">
    <location>
        <begin position="27"/>
        <end position="51"/>
    </location>
</feature>
<sequence>MHVPAHRKRPRVSVQWLFMALLKASCDSILHSVPSFESVWYCSCRTALASR</sequence>
<keyword evidence="1" id="KW-0732">Signal</keyword>
<dbReference type="AlphaFoldDB" id="A0AAG5CZW4"/>
<accession>A0AAG5CZW4</accession>
<keyword evidence="3" id="KW-1185">Reference proteome</keyword>
<dbReference type="EnsemblMetazoa" id="ENSAATROPT004673">
    <property type="protein sequence ID" value="ENSAATROPP004477"/>
    <property type="gene ID" value="ENSAATROPG003723"/>
</dbReference>
<name>A0AAG5CZW4_ANOAO</name>
<reference evidence="2" key="1">
    <citation type="submission" date="2024-04" db="UniProtKB">
        <authorList>
            <consortium name="EnsemblMetazoa"/>
        </authorList>
    </citation>
    <scope>IDENTIFICATION</scope>
    <source>
        <strain evidence="2">EBRO</strain>
    </source>
</reference>
<proteinExistence type="predicted"/>
<evidence type="ECO:0000256" key="1">
    <source>
        <dbReference type="SAM" id="SignalP"/>
    </source>
</evidence>
<evidence type="ECO:0000313" key="2">
    <source>
        <dbReference type="EnsemblMetazoa" id="ENSAATROPP004477"/>
    </source>
</evidence>